<gene>
    <name evidence="2" type="primary">LOC120278117</name>
</gene>
<keyword evidence="1" id="KW-1185">Reference proteome</keyword>
<protein>
    <submittedName>
        <fullName evidence="2">Uncharacterized protein LOC120278117</fullName>
    </submittedName>
</protein>
<dbReference type="AlphaFoldDB" id="A0AB40CSD3"/>
<sequence>MAAILFPAPLENLSAILVETGEARIVVIVNRHSTLSNLSACLSRSLFGNPPFTLKYQFPNEVIKTHSEAPKVILLGVEQGFVNNAAGFMQYWSLTLRSRAS</sequence>
<dbReference type="RefSeq" id="XP_039141003.1">
    <property type="nucleotide sequence ID" value="XM_039285069.1"/>
</dbReference>
<evidence type="ECO:0000313" key="1">
    <source>
        <dbReference type="Proteomes" id="UP001515500"/>
    </source>
</evidence>
<reference evidence="1" key="1">
    <citation type="submission" date="2025-05" db="UniProtKB">
        <authorList>
            <consortium name="RefSeq"/>
        </authorList>
    </citation>
    <scope>NUCLEOTIDE SEQUENCE [LARGE SCALE GENOMIC DNA]</scope>
</reference>
<accession>A0AB40CSD3</accession>
<organism evidence="1 2">
    <name type="scientific">Dioscorea cayennensis subsp. rotundata</name>
    <name type="common">White Guinea yam</name>
    <name type="synonym">Dioscorea rotundata</name>
    <dbReference type="NCBI Taxonomy" id="55577"/>
    <lineage>
        <taxon>Eukaryota</taxon>
        <taxon>Viridiplantae</taxon>
        <taxon>Streptophyta</taxon>
        <taxon>Embryophyta</taxon>
        <taxon>Tracheophyta</taxon>
        <taxon>Spermatophyta</taxon>
        <taxon>Magnoliopsida</taxon>
        <taxon>Liliopsida</taxon>
        <taxon>Dioscoreales</taxon>
        <taxon>Dioscoreaceae</taxon>
        <taxon>Dioscorea</taxon>
    </lineage>
</organism>
<reference evidence="2" key="2">
    <citation type="submission" date="2025-08" db="UniProtKB">
        <authorList>
            <consortium name="RefSeq"/>
        </authorList>
    </citation>
    <scope>IDENTIFICATION</scope>
</reference>
<proteinExistence type="predicted"/>
<dbReference type="Proteomes" id="UP001515500">
    <property type="component" value="Chromosome 1"/>
</dbReference>
<evidence type="ECO:0000313" key="2">
    <source>
        <dbReference type="RefSeq" id="XP_039141003.1"/>
    </source>
</evidence>
<dbReference type="GeneID" id="120278117"/>
<name>A0AB40CSD3_DIOCR</name>